<evidence type="ECO:0000256" key="1">
    <source>
        <dbReference type="SAM" id="MobiDB-lite"/>
    </source>
</evidence>
<dbReference type="Proteomes" id="UP000031197">
    <property type="component" value="Unassembled WGS sequence"/>
</dbReference>
<dbReference type="AlphaFoldDB" id="A0A0B3Y538"/>
<protein>
    <submittedName>
        <fullName evidence="3">Uncharacterized protein</fullName>
    </submittedName>
</protein>
<keyword evidence="2" id="KW-0472">Membrane</keyword>
<gene>
    <name evidence="3" type="ORF">RJ41_12540</name>
</gene>
<sequence>MTHSAASPLPSQVKKPQSRSERSARKLRASKAAQCAVQAENAQQTQDADAKSVKQNNAFADKKNIMWVLLSGAMALTFVVMLFLPDTGMGGGLVSTYSAMLWCGFFGAALWRYRATSGWAGFAYGSVVGLVIQFISQII</sequence>
<feature type="transmembrane region" description="Helical" evidence="2">
    <location>
        <begin position="64"/>
        <end position="84"/>
    </location>
</feature>
<accession>A0A0B3Y538</accession>
<name>A0A0B3Y538_9ALTE</name>
<organism evidence="3 4">
    <name type="scientific">Alteromonas marina</name>
    <dbReference type="NCBI Taxonomy" id="203795"/>
    <lineage>
        <taxon>Bacteria</taxon>
        <taxon>Pseudomonadati</taxon>
        <taxon>Pseudomonadota</taxon>
        <taxon>Gammaproteobacteria</taxon>
        <taxon>Alteromonadales</taxon>
        <taxon>Alteromonadaceae</taxon>
        <taxon>Alteromonas/Salinimonas group</taxon>
        <taxon>Alteromonas</taxon>
    </lineage>
</organism>
<dbReference type="RefSeq" id="WP_039221311.1">
    <property type="nucleotide sequence ID" value="NZ_JWLW01000023.1"/>
</dbReference>
<feature type="transmembrane region" description="Helical" evidence="2">
    <location>
        <begin position="118"/>
        <end position="136"/>
    </location>
</feature>
<feature type="region of interest" description="Disordered" evidence="1">
    <location>
        <begin position="1"/>
        <end position="25"/>
    </location>
</feature>
<keyword evidence="2" id="KW-0812">Transmembrane</keyword>
<evidence type="ECO:0000313" key="3">
    <source>
        <dbReference type="EMBL" id="KHT50618.1"/>
    </source>
</evidence>
<dbReference type="EMBL" id="JWLW01000023">
    <property type="protein sequence ID" value="KHT50618.1"/>
    <property type="molecule type" value="Genomic_DNA"/>
</dbReference>
<keyword evidence="4" id="KW-1185">Reference proteome</keyword>
<evidence type="ECO:0000256" key="2">
    <source>
        <dbReference type="SAM" id="Phobius"/>
    </source>
</evidence>
<evidence type="ECO:0000313" key="4">
    <source>
        <dbReference type="Proteomes" id="UP000031197"/>
    </source>
</evidence>
<feature type="transmembrane region" description="Helical" evidence="2">
    <location>
        <begin position="90"/>
        <end position="111"/>
    </location>
</feature>
<reference evidence="3 4" key="1">
    <citation type="submission" date="2014-12" db="EMBL/GenBank/DDBJ databases">
        <title>Genome sequencing of Alteromonas marina AD001.</title>
        <authorList>
            <person name="Adrian T.G.S."/>
            <person name="Chan K.G."/>
        </authorList>
    </citation>
    <scope>NUCLEOTIDE SEQUENCE [LARGE SCALE GENOMIC DNA]</scope>
    <source>
        <strain evidence="3 4">AD001</strain>
    </source>
</reference>
<dbReference type="OrthoDB" id="6322300at2"/>
<comment type="caution">
    <text evidence="3">The sequence shown here is derived from an EMBL/GenBank/DDBJ whole genome shotgun (WGS) entry which is preliminary data.</text>
</comment>
<proteinExistence type="predicted"/>
<keyword evidence="2" id="KW-1133">Transmembrane helix</keyword>